<dbReference type="Gene3D" id="3.70.10.10">
    <property type="match status" value="1"/>
</dbReference>
<dbReference type="Proteomes" id="UP000297938">
    <property type="component" value="Unassembled WGS sequence"/>
</dbReference>
<proteinExistence type="predicted"/>
<accession>A0A7Z8G6D3</accession>
<dbReference type="InterPro" id="IPR046938">
    <property type="entry name" value="DNA_clamp_sf"/>
</dbReference>
<gene>
    <name evidence="1" type="ORF">CKN69_00830</name>
</gene>
<sequence>MKQNKLMKHLKRVARVNKNRPMLSCVNYNKNGSLYATDTHRVIAVDGFHNYGNDVNINVRTLEINDERFPDISRIIPSTDNGQVKLLTEDLFEISKLFKKYNVENPVRLVITKNEITFSDRRFSISVPILSCNGGIEISFQGRYLFEAFDFVRDAQDYVKTGQVTTIYYNSSIRPVLIDSGNGYKYILTPVITPKGRR</sequence>
<organism evidence="1 2">
    <name type="scientific">Carnobacterium divergens</name>
    <name type="common">Lactobacillus divergens</name>
    <dbReference type="NCBI Taxonomy" id="2748"/>
    <lineage>
        <taxon>Bacteria</taxon>
        <taxon>Bacillati</taxon>
        <taxon>Bacillota</taxon>
        <taxon>Bacilli</taxon>
        <taxon>Lactobacillales</taxon>
        <taxon>Carnobacteriaceae</taxon>
        <taxon>Carnobacterium</taxon>
    </lineage>
</organism>
<dbReference type="SUPFAM" id="SSF55979">
    <property type="entry name" value="DNA clamp"/>
    <property type="match status" value="1"/>
</dbReference>
<dbReference type="AlphaFoldDB" id="A0A7Z8G6D3"/>
<protein>
    <submittedName>
        <fullName evidence="1">Uncharacterized protein</fullName>
    </submittedName>
</protein>
<dbReference type="RefSeq" id="WP_135019022.1">
    <property type="nucleotide sequence ID" value="NZ_CBCPJX010000006.1"/>
</dbReference>
<evidence type="ECO:0000313" key="2">
    <source>
        <dbReference type="Proteomes" id="UP000297938"/>
    </source>
</evidence>
<dbReference type="EMBL" id="NRPP01000002">
    <property type="protein sequence ID" value="TFJ30486.1"/>
    <property type="molecule type" value="Genomic_DNA"/>
</dbReference>
<name>A0A7Z8G6D3_CARDV</name>
<evidence type="ECO:0000313" key="1">
    <source>
        <dbReference type="EMBL" id="TFJ30486.1"/>
    </source>
</evidence>
<reference evidence="1 2" key="1">
    <citation type="journal article" date="2018" name="Int. J. Food Microbiol.">
        <title>Growth of Carnobacterium spp. isolated from chilled vacuum-packaged meat under relevant acidic conditions.</title>
        <authorList>
            <person name="Zhang P."/>
            <person name="Badoni M."/>
            <person name="Ganzle M."/>
            <person name="Yang X."/>
        </authorList>
    </citation>
    <scope>NUCLEOTIDE SEQUENCE [LARGE SCALE GENOMIC DNA]</scope>
    <source>
        <strain evidence="1 2">B2</strain>
    </source>
</reference>
<comment type="caution">
    <text evidence="1">The sequence shown here is derived from an EMBL/GenBank/DDBJ whole genome shotgun (WGS) entry which is preliminary data.</text>
</comment>